<dbReference type="Proteomes" id="UP000233469">
    <property type="component" value="Unassembled WGS sequence"/>
</dbReference>
<organism evidence="1 2">
    <name type="scientific">Rhizophagus irregularis</name>
    <dbReference type="NCBI Taxonomy" id="588596"/>
    <lineage>
        <taxon>Eukaryota</taxon>
        <taxon>Fungi</taxon>
        <taxon>Fungi incertae sedis</taxon>
        <taxon>Mucoromycota</taxon>
        <taxon>Glomeromycotina</taxon>
        <taxon>Glomeromycetes</taxon>
        <taxon>Glomerales</taxon>
        <taxon>Glomeraceae</taxon>
        <taxon>Rhizophagus</taxon>
    </lineage>
</organism>
<accession>A0A2N1M1M3</accession>
<sequence length="117" mass="13613">HKIHLIIHEAHEQAIAFAKVLEFIGYKNLFYNSTFNTHVLACESDLLDDDLNQDHDDLKKTDNLEQSQIDYIYGQSDKKIIQKSSEIFQMGVLSSGELNISYLILQRRKHEAYSNKE</sequence>
<comment type="caution">
    <text evidence="1">The sequence shown here is derived from an EMBL/GenBank/DDBJ whole genome shotgun (WGS) entry which is preliminary data.</text>
</comment>
<proteinExistence type="predicted"/>
<evidence type="ECO:0000313" key="2">
    <source>
        <dbReference type="Proteomes" id="UP000233469"/>
    </source>
</evidence>
<reference evidence="1 2" key="2">
    <citation type="submission" date="2017-10" db="EMBL/GenBank/DDBJ databases">
        <title>Extensive intraspecific genome diversity in a model arbuscular mycorrhizal fungus.</title>
        <authorList>
            <person name="Chen E.C.H."/>
            <person name="Morin E."/>
            <person name="Baudet D."/>
            <person name="Noel J."/>
            <person name="Ndikumana S."/>
            <person name="Charron P."/>
            <person name="St-Onge C."/>
            <person name="Giorgi J."/>
            <person name="Grigoriev I.V."/>
            <person name="Roux C."/>
            <person name="Martin F.M."/>
            <person name="Corradi N."/>
        </authorList>
    </citation>
    <scope>NUCLEOTIDE SEQUENCE [LARGE SCALE GENOMIC DNA]</scope>
    <source>
        <strain evidence="1 2">C2</strain>
    </source>
</reference>
<dbReference type="EMBL" id="LLXL01007426">
    <property type="protein sequence ID" value="PKK55520.1"/>
    <property type="molecule type" value="Genomic_DNA"/>
</dbReference>
<dbReference type="VEuPathDB" id="FungiDB:RhiirA1_473342"/>
<dbReference type="AlphaFoldDB" id="A0A2N1M1M3"/>
<evidence type="ECO:0000313" key="1">
    <source>
        <dbReference type="EMBL" id="PKK55520.1"/>
    </source>
</evidence>
<protein>
    <submittedName>
        <fullName evidence="1">Uncharacterized protein</fullName>
    </submittedName>
</protein>
<feature type="non-terminal residue" evidence="1">
    <location>
        <position position="1"/>
    </location>
</feature>
<name>A0A2N1M1M3_9GLOM</name>
<reference evidence="1 2" key="1">
    <citation type="submission" date="2016-04" db="EMBL/GenBank/DDBJ databases">
        <title>Genome analyses suggest a sexual origin of heterokaryosis in a supposedly ancient asexual fungus.</title>
        <authorList>
            <person name="Ropars J."/>
            <person name="Sedzielewska K."/>
            <person name="Noel J."/>
            <person name="Charron P."/>
            <person name="Farinelli L."/>
            <person name="Marton T."/>
            <person name="Kruger M."/>
            <person name="Pelin A."/>
            <person name="Brachmann A."/>
            <person name="Corradi N."/>
        </authorList>
    </citation>
    <scope>NUCLEOTIDE SEQUENCE [LARGE SCALE GENOMIC DNA]</scope>
    <source>
        <strain evidence="1 2">C2</strain>
    </source>
</reference>
<gene>
    <name evidence="1" type="ORF">RhiirC2_802188</name>
</gene>